<feature type="region of interest" description="Disordered" evidence="7">
    <location>
        <begin position="299"/>
        <end position="320"/>
    </location>
</feature>
<dbReference type="EMBL" id="CYXZ01000003">
    <property type="protein sequence ID" value="CUM77588.1"/>
    <property type="molecule type" value="Genomic_DNA"/>
</dbReference>
<dbReference type="Proteomes" id="UP000095350">
    <property type="component" value="Unassembled WGS sequence"/>
</dbReference>
<proteinExistence type="predicted"/>
<evidence type="ECO:0000313" key="10">
    <source>
        <dbReference type="EMBL" id="CUM77588.1"/>
    </source>
</evidence>
<accession>A0A173RJZ5</accession>
<evidence type="ECO:0000256" key="7">
    <source>
        <dbReference type="SAM" id="MobiDB-lite"/>
    </source>
</evidence>
<dbReference type="InterPro" id="IPR000917">
    <property type="entry name" value="Sulfatase_N"/>
</dbReference>
<keyword evidence="5 8" id="KW-1133">Transmembrane helix</keyword>
<feature type="compositionally biased region" description="Acidic residues" evidence="7">
    <location>
        <begin position="307"/>
        <end position="318"/>
    </location>
</feature>
<dbReference type="PANTHER" id="PTHR47371:SF3">
    <property type="entry name" value="PHOSPHOGLYCEROL TRANSFERASE I"/>
    <property type="match status" value="1"/>
</dbReference>
<evidence type="ECO:0000256" key="6">
    <source>
        <dbReference type="ARBA" id="ARBA00023136"/>
    </source>
</evidence>
<organism evidence="10 11">
    <name type="scientific">Roseburia intestinalis</name>
    <dbReference type="NCBI Taxonomy" id="166486"/>
    <lineage>
        <taxon>Bacteria</taxon>
        <taxon>Bacillati</taxon>
        <taxon>Bacillota</taxon>
        <taxon>Clostridia</taxon>
        <taxon>Lachnospirales</taxon>
        <taxon>Lachnospiraceae</taxon>
        <taxon>Roseburia</taxon>
    </lineage>
</organism>
<keyword evidence="6 8" id="KW-0472">Membrane</keyword>
<reference evidence="10 11" key="1">
    <citation type="submission" date="2015-09" db="EMBL/GenBank/DDBJ databases">
        <authorList>
            <consortium name="Pathogen Informatics"/>
        </authorList>
    </citation>
    <scope>NUCLEOTIDE SEQUENCE [LARGE SCALE GENOMIC DNA]</scope>
    <source>
        <strain evidence="10 11">2789STDY5834960</strain>
    </source>
</reference>
<evidence type="ECO:0000256" key="3">
    <source>
        <dbReference type="ARBA" id="ARBA00022475"/>
    </source>
</evidence>
<feature type="transmembrane region" description="Helical" evidence="8">
    <location>
        <begin position="81"/>
        <end position="100"/>
    </location>
</feature>
<dbReference type="STRING" id="166486.ERS852572_00409"/>
<keyword evidence="3" id="KW-1003">Cell membrane</keyword>
<dbReference type="InterPro" id="IPR017850">
    <property type="entry name" value="Alkaline_phosphatase_core_sf"/>
</dbReference>
<sequence>MNFLRTDVICMSNVLKYHSAKDPGKVDSPFEVRFDMNASRKRKNTKPKGFFEKLKEQRNQRKADRAKQTDRKTDILKKTGSGIVTLLLVILPPAVCFYLMECYSHNPFAVVRPWAQFFNIVLFELVTVFLFVLTGKLKAAHRIVYIAAMIYGIANSYVVRFRTNPIVPWDIFSWKTAVSVADNYDFMPDTRMVVVTLVFFAAIVLFRFIKVKVTRLVFWKRLIPAALVAVVLSLFAGTLQQENFQNSHRLYNKLFTPVYMTDVDGMAVTFVMNLAYMSIDKPEHYSAAEAQAVLDSYGEDGAMSEESGSEAEEDDTQKEEDLPNIIVMMNESFSDLSVLGDFETNEDYMPFIHSLEQGEKNTVTGMLNVSVCGGNTANTEFEFLTGNTMAFLPQGSIPYQQYINGDLKALPDYLKTLGYQTIATHPYNAGGWERDTVYPMLGFNESVFKDDYVNPQYVRQYISDESCVDKIIEFYENKEKDAPLFVFNVTMQNHGGYQDQYGNFTPDISVKDSTNFSLQQYLSLVKLSDSALEHLISYFEEADEKTVIVFFGDHQPSDAVASTVLAKNGMSWNHLTEEQQKLRYQVPYVVWANYDIGEETGADTSVNYLAAEVLERAGVPLDEYRSYLLHLKSEYPVISAVRTVKADGSEVRASDEKDEMDIYRKLQYYELFDHGTVN</sequence>
<evidence type="ECO:0000256" key="4">
    <source>
        <dbReference type="ARBA" id="ARBA00022692"/>
    </source>
</evidence>
<feature type="transmembrane region" description="Helical" evidence="8">
    <location>
        <begin position="115"/>
        <end position="135"/>
    </location>
</feature>
<dbReference type="Pfam" id="PF00884">
    <property type="entry name" value="Sulfatase"/>
    <property type="match status" value="1"/>
</dbReference>
<evidence type="ECO:0000256" key="1">
    <source>
        <dbReference type="ARBA" id="ARBA00004651"/>
    </source>
</evidence>
<evidence type="ECO:0000256" key="8">
    <source>
        <dbReference type="SAM" id="Phobius"/>
    </source>
</evidence>
<feature type="transmembrane region" description="Helical" evidence="8">
    <location>
        <begin position="142"/>
        <end position="159"/>
    </location>
</feature>
<dbReference type="AlphaFoldDB" id="A0A173RJZ5"/>
<feature type="transmembrane region" description="Helical" evidence="8">
    <location>
        <begin position="221"/>
        <end position="239"/>
    </location>
</feature>
<name>A0A173RJZ5_9FIRM</name>
<dbReference type="PaxDb" id="166486-ERS852572_00409"/>
<dbReference type="SUPFAM" id="SSF53649">
    <property type="entry name" value="Alkaline phosphatase-like"/>
    <property type="match status" value="1"/>
</dbReference>
<feature type="transmembrane region" description="Helical" evidence="8">
    <location>
        <begin position="192"/>
        <end position="209"/>
    </location>
</feature>
<dbReference type="GO" id="GO:0005886">
    <property type="term" value="C:plasma membrane"/>
    <property type="evidence" value="ECO:0007669"/>
    <property type="project" value="UniProtKB-SubCell"/>
</dbReference>
<dbReference type="CDD" id="cd16015">
    <property type="entry name" value="LTA_synthase"/>
    <property type="match status" value="1"/>
</dbReference>
<comment type="subcellular location">
    <subcellularLocation>
        <location evidence="1">Cell membrane</location>
        <topology evidence="1">Multi-pass membrane protein</topology>
    </subcellularLocation>
</comment>
<comment type="pathway">
    <text evidence="2">Cell wall biogenesis; lipoteichoic acid biosynthesis.</text>
</comment>
<evidence type="ECO:0000259" key="9">
    <source>
        <dbReference type="Pfam" id="PF00884"/>
    </source>
</evidence>
<dbReference type="Gene3D" id="3.40.720.10">
    <property type="entry name" value="Alkaline Phosphatase, subunit A"/>
    <property type="match status" value="1"/>
</dbReference>
<feature type="domain" description="Sulfatase N-terminal" evidence="9">
    <location>
        <begin position="323"/>
        <end position="619"/>
    </location>
</feature>
<evidence type="ECO:0000256" key="2">
    <source>
        <dbReference type="ARBA" id="ARBA00004936"/>
    </source>
</evidence>
<evidence type="ECO:0000256" key="5">
    <source>
        <dbReference type="ARBA" id="ARBA00022989"/>
    </source>
</evidence>
<dbReference type="InterPro" id="IPR050448">
    <property type="entry name" value="OpgB/LTA_synthase_biosynth"/>
</dbReference>
<keyword evidence="4 8" id="KW-0812">Transmembrane</keyword>
<protein>
    <submittedName>
        <fullName evidence="10">Lipoteichoic acid synthase</fullName>
    </submittedName>
</protein>
<gene>
    <name evidence="10" type="primary">ltaS</name>
    <name evidence="10" type="ORF">ERS852572_00409</name>
</gene>
<evidence type="ECO:0000313" key="11">
    <source>
        <dbReference type="Proteomes" id="UP000095350"/>
    </source>
</evidence>
<dbReference type="PANTHER" id="PTHR47371">
    <property type="entry name" value="LIPOTEICHOIC ACID SYNTHASE"/>
    <property type="match status" value="1"/>
</dbReference>